<keyword evidence="2" id="KW-0812">Transmembrane</keyword>
<feature type="compositionally biased region" description="Acidic residues" evidence="1">
    <location>
        <begin position="219"/>
        <end position="228"/>
    </location>
</feature>
<feature type="region of interest" description="Disordered" evidence="1">
    <location>
        <begin position="1"/>
        <end position="35"/>
    </location>
</feature>
<dbReference type="Proteomes" id="UP000823858">
    <property type="component" value="Unassembled WGS sequence"/>
</dbReference>
<feature type="transmembrane region" description="Helical" evidence="2">
    <location>
        <begin position="42"/>
        <end position="64"/>
    </location>
</feature>
<feature type="compositionally biased region" description="Polar residues" evidence="1">
    <location>
        <begin position="25"/>
        <end position="35"/>
    </location>
</feature>
<feature type="region of interest" description="Disordered" evidence="1">
    <location>
        <begin position="200"/>
        <end position="231"/>
    </location>
</feature>
<dbReference type="AlphaFoldDB" id="A0A9D2TNG2"/>
<dbReference type="InterPro" id="IPR021903">
    <property type="entry name" value="DUF3515"/>
</dbReference>
<sequence>MSSRSKVTDQGSSTPGHGNAGPDNPESTGNADSAGGSSRRTAVIALILSVVFVAAVLAGAKILIDRNVYTAVAMGPVQAPAADSDACAATIDDLPDRISDFRDVGIVDPAPEGAAGFRDSGGTELTVRCGVSTPGQLTQVSELTDPQDGGGTPWLEIRDATPGSELSTWYAVGQSPVVAVTTDADLSVGDLTGIGEAVTAHGSAEDAPEPAPIPLSDLGDTDDSDGTDGTDAASCRAFEDALPETIGDYQRITETPDWAGNRGLDGAIVWTASGREPVVLRCGVSLPDSYEVGAQLTQVNDVPWFQDTALVEGSTAGVWYALGYEELVAVSLPTDAGDAVITQVSRVISDTLEKTGE</sequence>
<dbReference type="Pfam" id="PF12028">
    <property type="entry name" value="DUF3515"/>
    <property type="match status" value="2"/>
</dbReference>
<evidence type="ECO:0000256" key="2">
    <source>
        <dbReference type="SAM" id="Phobius"/>
    </source>
</evidence>
<name>A0A9D2TNG2_9CORY</name>
<gene>
    <name evidence="3" type="ORF">H9751_03670</name>
</gene>
<protein>
    <submittedName>
        <fullName evidence="3">DUF3515 domain-containing protein</fullName>
    </submittedName>
</protein>
<accession>A0A9D2TNG2</accession>
<reference evidence="3" key="1">
    <citation type="journal article" date="2021" name="PeerJ">
        <title>Extensive microbial diversity within the chicken gut microbiome revealed by metagenomics and culture.</title>
        <authorList>
            <person name="Gilroy R."/>
            <person name="Ravi A."/>
            <person name="Getino M."/>
            <person name="Pursley I."/>
            <person name="Horton D.L."/>
            <person name="Alikhan N.F."/>
            <person name="Baker D."/>
            <person name="Gharbi K."/>
            <person name="Hall N."/>
            <person name="Watson M."/>
            <person name="Adriaenssens E.M."/>
            <person name="Foster-Nyarko E."/>
            <person name="Jarju S."/>
            <person name="Secka A."/>
            <person name="Antonio M."/>
            <person name="Oren A."/>
            <person name="Chaudhuri R.R."/>
            <person name="La Ragione R."/>
            <person name="Hildebrand F."/>
            <person name="Pallen M.J."/>
        </authorList>
    </citation>
    <scope>NUCLEOTIDE SEQUENCE</scope>
    <source>
        <strain evidence="3">ChiHjej13B12-4958</strain>
    </source>
</reference>
<evidence type="ECO:0000256" key="1">
    <source>
        <dbReference type="SAM" id="MobiDB-lite"/>
    </source>
</evidence>
<organism evidence="3 4">
    <name type="scientific">Candidatus Corynebacterium faecigallinarum</name>
    <dbReference type="NCBI Taxonomy" id="2838528"/>
    <lineage>
        <taxon>Bacteria</taxon>
        <taxon>Bacillati</taxon>
        <taxon>Actinomycetota</taxon>
        <taxon>Actinomycetes</taxon>
        <taxon>Mycobacteriales</taxon>
        <taxon>Corynebacteriaceae</taxon>
        <taxon>Corynebacterium</taxon>
    </lineage>
</organism>
<comment type="caution">
    <text evidence="3">The sequence shown here is derived from an EMBL/GenBank/DDBJ whole genome shotgun (WGS) entry which is preliminary data.</text>
</comment>
<evidence type="ECO:0000313" key="3">
    <source>
        <dbReference type="EMBL" id="HJC84641.1"/>
    </source>
</evidence>
<evidence type="ECO:0000313" key="4">
    <source>
        <dbReference type="Proteomes" id="UP000823858"/>
    </source>
</evidence>
<reference evidence="3" key="2">
    <citation type="submission" date="2021-04" db="EMBL/GenBank/DDBJ databases">
        <authorList>
            <person name="Gilroy R."/>
        </authorList>
    </citation>
    <scope>NUCLEOTIDE SEQUENCE</scope>
    <source>
        <strain evidence="3">ChiHjej13B12-4958</strain>
    </source>
</reference>
<keyword evidence="2" id="KW-0472">Membrane</keyword>
<proteinExistence type="predicted"/>
<dbReference type="EMBL" id="DWVP01000006">
    <property type="protein sequence ID" value="HJC84641.1"/>
    <property type="molecule type" value="Genomic_DNA"/>
</dbReference>
<feature type="compositionally biased region" description="Polar residues" evidence="1">
    <location>
        <begin position="1"/>
        <end position="16"/>
    </location>
</feature>
<keyword evidence="2" id="KW-1133">Transmembrane helix</keyword>